<dbReference type="NCBIfam" id="TIGR00452">
    <property type="entry name" value="tRNA 5-methoxyuridine(34)/uridine 5-oxyacetic acid(34) synthase CmoB"/>
    <property type="match status" value="1"/>
</dbReference>
<feature type="binding site" evidence="3">
    <location>
        <position position="118"/>
    </location>
    <ligand>
        <name>carboxy-S-adenosyl-L-methionine</name>
        <dbReference type="ChEBI" id="CHEBI:134278"/>
    </ligand>
</feature>
<comment type="similarity">
    <text evidence="3">Belongs to the class I-like SAM-binding methyltransferase superfamily. CmoB family.</text>
</comment>
<dbReference type="CDD" id="cd02440">
    <property type="entry name" value="AdoMet_MTases"/>
    <property type="match status" value="1"/>
</dbReference>
<dbReference type="OrthoDB" id="9773188at2"/>
<feature type="binding site" evidence="3">
    <location>
        <position position="142"/>
    </location>
    <ligand>
        <name>carboxy-S-adenosyl-L-methionine</name>
        <dbReference type="ChEBI" id="CHEBI:134278"/>
    </ligand>
</feature>
<feature type="binding site" evidence="3">
    <location>
        <begin position="164"/>
        <end position="166"/>
    </location>
    <ligand>
        <name>carboxy-S-adenosyl-L-methionine</name>
        <dbReference type="ChEBI" id="CHEBI:134278"/>
    </ligand>
</feature>
<feature type="binding site" evidence="3">
    <location>
        <position position="100"/>
    </location>
    <ligand>
        <name>carboxy-S-adenosyl-L-methionine</name>
        <dbReference type="ChEBI" id="CHEBI:134278"/>
    </ligand>
</feature>
<feature type="binding site" evidence="3">
    <location>
        <begin position="192"/>
        <end position="193"/>
    </location>
    <ligand>
        <name>carboxy-S-adenosyl-L-methionine</name>
        <dbReference type="ChEBI" id="CHEBI:134278"/>
    </ligand>
</feature>
<dbReference type="Gene3D" id="3.40.50.150">
    <property type="entry name" value="Vaccinia Virus protein VP39"/>
    <property type="match status" value="1"/>
</dbReference>
<feature type="binding site" evidence="3">
    <location>
        <position position="207"/>
    </location>
    <ligand>
        <name>carboxy-S-adenosyl-L-methionine</name>
        <dbReference type="ChEBI" id="CHEBI:134278"/>
    </ligand>
</feature>
<dbReference type="NCBIfam" id="NF011650">
    <property type="entry name" value="PRK15068.1"/>
    <property type="match status" value="1"/>
</dbReference>
<dbReference type="AlphaFoldDB" id="A0A1B8PL26"/>
<dbReference type="SUPFAM" id="SSF53335">
    <property type="entry name" value="S-adenosyl-L-methionine-dependent methyltransferases"/>
    <property type="match status" value="1"/>
</dbReference>
<gene>
    <name evidence="3" type="primary">cmoB</name>
    <name evidence="4" type="ORF">A9Z60_07035</name>
</gene>
<dbReference type="InterPro" id="IPR027555">
    <property type="entry name" value="Mo5U34_MeTrfas-like"/>
</dbReference>
<dbReference type="RefSeq" id="WP_066892431.1">
    <property type="nucleotide sequence ID" value="NZ_LZDN01000004.1"/>
</dbReference>
<evidence type="ECO:0000313" key="5">
    <source>
        <dbReference type="Proteomes" id="UP000092671"/>
    </source>
</evidence>
<keyword evidence="1 3" id="KW-0808">Transferase</keyword>
<dbReference type="EMBL" id="LZDN01000004">
    <property type="protein sequence ID" value="OBX51748.1"/>
    <property type="molecule type" value="Genomic_DNA"/>
</dbReference>
<dbReference type="GO" id="GO:0016765">
    <property type="term" value="F:transferase activity, transferring alkyl or aryl (other than methyl) groups"/>
    <property type="evidence" value="ECO:0007669"/>
    <property type="project" value="UniProtKB-UniRule"/>
</dbReference>
<dbReference type="EC" id="2.5.1.-" evidence="3"/>
<organism evidence="4 5">
    <name type="scientific">Moraxella nonliquefaciens</name>
    <dbReference type="NCBI Taxonomy" id="478"/>
    <lineage>
        <taxon>Bacteria</taxon>
        <taxon>Pseudomonadati</taxon>
        <taxon>Pseudomonadota</taxon>
        <taxon>Gammaproteobacteria</taxon>
        <taxon>Moraxellales</taxon>
        <taxon>Moraxellaceae</taxon>
        <taxon>Moraxella</taxon>
    </lineage>
</organism>
<dbReference type="InterPro" id="IPR029063">
    <property type="entry name" value="SAM-dependent_MTases_sf"/>
</dbReference>
<evidence type="ECO:0000256" key="3">
    <source>
        <dbReference type="HAMAP-Rule" id="MF_01590"/>
    </source>
</evidence>
<reference evidence="4 5" key="1">
    <citation type="submission" date="2016-06" db="EMBL/GenBank/DDBJ databases">
        <title>Draft genome of Moraxella nonliquefaciens CCUG 60284.</title>
        <authorList>
            <person name="Salva-Serra F."/>
            <person name="Engstrom-Jakobsson H."/>
            <person name="Thorell K."/>
            <person name="Gonzales-Siles L."/>
            <person name="Karlsson R."/>
            <person name="Boulund F."/>
            <person name="Engstrand L."/>
            <person name="Kristiansson E."/>
            <person name="Moore E."/>
        </authorList>
    </citation>
    <scope>NUCLEOTIDE SEQUENCE [LARGE SCALE GENOMIC DNA]</scope>
    <source>
        <strain evidence="4 5">CCUG 60284</strain>
    </source>
</reference>
<feature type="binding site" evidence="3">
    <location>
        <position position="326"/>
    </location>
    <ligand>
        <name>carboxy-S-adenosyl-L-methionine</name>
        <dbReference type="ChEBI" id="CHEBI:134278"/>
    </ligand>
</feature>
<sequence length="334" mass="38092">MTTIADFEKDLYLFLLNIAKNNPIAYEWLARLPTWLSDIKNKSRYAHAPYYTSVIAKLPKVHPVAVNLTDKVAIRLGDDWQMGEYKKTMALLKTLMPWRKGPFFIGSDDKLIHIDTEWRSDWKWERVASHLNLVGKRVLDVGGGSGYHGFRMLGAQAKSIVVIDPSCLFYHQFMAIKHFVGSCDVHYVPVGLEVLPVGGWFDVVFSMGVLYHRSSPFEHLERLKAQLRHGGTLVLETLIVDGDEHTALVPFERYAMMNNVYFLPSVPALTKWLGKVGFVDIRCVDVNVTDTNEQRATKWMDYQSLVDFLDKDDKTLTVEGYPAPKRAVMIAKKP</sequence>
<feature type="binding site" evidence="3">
    <location>
        <position position="211"/>
    </location>
    <ligand>
        <name>carboxy-S-adenosyl-L-methionine</name>
        <dbReference type="ChEBI" id="CHEBI:134278"/>
    </ligand>
</feature>
<accession>A0A1B8PL26</accession>
<proteinExistence type="inferred from homology"/>
<feature type="binding site" evidence="3">
    <location>
        <position position="123"/>
    </location>
    <ligand>
        <name>carboxy-S-adenosyl-L-methionine</name>
        <dbReference type="ChEBI" id="CHEBI:134278"/>
    </ligand>
</feature>
<evidence type="ECO:0000256" key="2">
    <source>
        <dbReference type="ARBA" id="ARBA00022694"/>
    </source>
</evidence>
<protein>
    <recommendedName>
        <fullName evidence="3">tRNA U34 carboxymethyltransferase</fullName>
        <ecNumber evidence="3">2.5.1.-</ecNumber>
    </recommendedName>
</protein>
<comment type="caution">
    <text evidence="4">The sequence shown here is derived from an EMBL/GenBank/DDBJ whole genome shotgun (WGS) entry which is preliminary data.</text>
</comment>
<evidence type="ECO:0000256" key="1">
    <source>
        <dbReference type="ARBA" id="ARBA00022679"/>
    </source>
</evidence>
<dbReference type="InterPro" id="IPR010017">
    <property type="entry name" value="CmoB"/>
</dbReference>
<comment type="function">
    <text evidence="3">Catalyzes carboxymethyl transfer from carboxy-S-adenosyl-L-methionine (Cx-SAM) to 5-hydroxyuridine (ho5U) to form 5-carboxymethoxyuridine (cmo5U) at position 34 in tRNAs.</text>
</comment>
<dbReference type="Proteomes" id="UP000092671">
    <property type="component" value="Unassembled WGS sequence"/>
</dbReference>
<keyword evidence="2 3" id="KW-0819">tRNA processing</keyword>
<comment type="catalytic activity">
    <reaction evidence="3">
        <text>carboxy-S-adenosyl-L-methionine + 5-hydroxyuridine(34) in tRNA = 5-carboxymethoxyuridine(34) in tRNA + S-adenosyl-L-homocysteine + H(+)</text>
        <dbReference type="Rhea" id="RHEA:52848"/>
        <dbReference type="Rhea" id="RHEA-COMP:13381"/>
        <dbReference type="Rhea" id="RHEA-COMP:13383"/>
        <dbReference type="ChEBI" id="CHEBI:15378"/>
        <dbReference type="ChEBI" id="CHEBI:57856"/>
        <dbReference type="ChEBI" id="CHEBI:134278"/>
        <dbReference type="ChEBI" id="CHEBI:136877"/>
        <dbReference type="ChEBI" id="CHEBI:136879"/>
    </reaction>
</comment>
<evidence type="ECO:0000313" key="4">
    <source>
        <dbReference type="EMBL" id="OBX51748.1"/>
    </source>
</evidence>
<dbReference type="GO" id="GO:0002098">
    <property type="term" value="P:tRNA wobble uridine modification"/>
    <property type="evidence" value="ECO:0007669"/>
    <property type="project" value="InterPro"/>
</dbReference>
<comment type="subunit">
    <text evidence="3">Homotetramer.</text>
</comment>
<dbReference type="HAMAP" id="MF_01590">
    <property type="entry name" value="tRNA_carboxymethyltr_CmoB"/>
    <property type="match status" value="1"/>
</dbReference>
<dbReference type="Pfam" id="PF08003">
    <property type="entry name" value="Methyltransf_9"/>
    <property type="match status" value="1"/>
</dbReference>
<name>A0A1B8PL26_MORNO</name>